<keyword evidence="2" id="KW-1185">Reference proteome</keyword>
<dbReference type="AlphaFoldDB" id="A0AAE0XZM1"/>
<name>A0AAE0XZM1_9GAST</name>
<gene>
    <name evidence="1" type="ORF">RRG08_048214</name>
</gene>
<dbReference type="Proteomes" id="UP001283361">
    <property type="component" value="Unassembled WGS sequence"/>
</dbReference>
<proteinExistence type="predicted"/>
<comment type="caution">
    <text evidence="1">The sequence shown here is derived from an EMBL/GenBank/DDBJ whole genome shotgun (WGS) entry which is preliminary data.</text>
</comment>
<accession>A0AAE0XZM1</accession>
<sequence length="68" mass="7598">MQPNLNNQLQPTTLPSLAYRYQQLLSQPSTRGSTSNHRRLDRATQDLVKVRDLTLAFTAPATSLTGQD</sequence>
<evidence type="ECO:0000313" key="2">
    <source>
        <dbReference type="Proteomes" id="UP001283361"/>
    </source>
</evidence>
<reference evidence="1" key="1">
    <citation type="journal article" date="2023" name="G3 (Bethesda)">
        <title>A reference genome for the long-term kleptoplast-retaining sea slug Elysia crispata morphotype clarki.</title>
        <authorList>
            <person name="Eastman K.E."/>
            <person name="Pendleton A.L."/>
            <person name="Shaikh M.A."/>
            <person name="Suttiyut T."/>
            <person name="Ogas R."/>
            <person name="Tomko P."/>
            <person name="Gavelis G."/>
            <person name="Widhalm J.R."/>
            <person name="Wisecaver J.H."/>
        </authorList>
    </citation>
    <scope>NUCLEOTIDE SEQUENCE</scope>
    <source>
        <strain evidence="1">ECLA1</strain>
    </source>
</reference>
<organism evidence="1 2">
    <name type="scientific">Elysia crispata</name>
    <name type="common">lettuce slug</name>
    <dbReference type="NCBI Taxonomy" id="231223"/>
    <lineage>
        <taxon>Eukaryota</taxon>
        <taxon>Metazoa</taxon>
        <taxon>Spiralia</taxon>
        <taxon>Lophotrochozoa</taxon>
        <taxon>Mollusca</taxon>
        <taxon>Gastropoda</taxon>
        <taxon>Heterobranchia</taxon>
        <taxon>Euthyneura</taxon>
        <taxon>Panpulmonata</taxon>
        <taxon>Sacoglossa</taxon>
        <taxon>Placobranchoidea</taxon>
        <taxon>Plakobranchidae</taxon>
        <taxon>Elysia</taxon>
    </lineage>
</organism>
<evidence type="ECO:0000313" key="1">
    <source>
        <dbReference type="EMBL" id="KAK3727113.1"/>
    </source>
</evidence>
<protein>
    <submittedName>
        <fullName evidence="1">Uncharacterized protein</fullName>
    </submittedName>
</protein>
<dbReference type="EMBL" id="JAWDGP010007257">
    <property type="protein sequence ID" value="KAK3727113.1"/>
    <property type="molecule type" value="Genomic_DNA"/>
</dbReference>